<organism evidence="1 2">
    <name type="scientific">Oceanobacter antarcticus</name>
    <dbReference type="NCBI Taxonomy" id="3133425"/>
    <lineage>
        <taxon>Bacteria</taxon>
        <taxon>Pseudomonadati</taxon>
        <taxon>Pseudomonadota</taxon>
        <taxon>Gammaproteobacteria</taxon>
        <taxon>Oceanospirillales</taxon>
        <taxon>Oceanospirillaceae</taxon>
        <taxon>Oceanobacter</taxon>
    </lineage>
</organism>
<dbReference type="RefSeq" id="WP_416205338.1">
    <property type="nucleotide sequence ID" value="NZ_JBBKTX010000006.1"/>
</dbReference>
<reference evidence="1 2" key="1">
    <citation type="submission" date="2024-03" db="EMBL/GenBank/DDBJ databases">
        <title>High-quality draft genome sequence of Oceanobacter sp. wDCs-4.</title>
        <authorList>
            <person name="Dong C."/>
        </authorList>
    </citation>
    <scope>NUCLEOTIDE SEQUENCE [LARGE SCALE GENOMIC DNA]</scope>
    <source>
        <strain evidence="2">wDCs-4</strain>
    </source>
</reference>
<accession>A0ABW8NGA7</accession>
<keyword evidence="2" id="KW-1185">Reference proteome</keyword>
<dbReference type="EMBL" id="JBBKTX010000006">
    <property type="protein sequence ID" value="MFK4751992.1"/>
    <property type="molecule type" value="Genomic_DNA"/>
</dbReference>
<gene>
    <name evidence="1" type="ORF">WG929_06195</name>
</gene>
<proteinExistence type="predicted"/>
<protein>
    <recommendedName>
        <fullName evidence="3">Glycosyl transferases group 1</fullName>
    </recommendedName>
</protein>
<sequence length="322" mass="36605">MLFNKIVHISPTPLVGAPGKIALAQRQTGKESICFILSDYPSSGPLYQKFSSNSILLTEDNSDFFYEKISGADVVHIHNFIPDKHEKKIRSSIGESLLVYHAHSPLREGPLFYDRSTQLSYDVKLVVGQHWGRLHTEHIAVPNIIFDTPSINLRKEGELLKVMYSPTHKHKGRWTSKGSSKLDKVLDGLLSCKMIELIRPKKPVSPYELFQLRRTCHLTIDEIITGGFHQVSIEGMCAGNIVVNGADFLGKACYSRFSDGEFPPFLYANDDTITDTLVNLASNVEETRRMQQESYDFFVKYCDYKKLVEFYDVAYRVKENIS</sequence>
<evidence type="ECO:0008006" key="3">
    <source>
        <dbReference type="Google" id="ProtNLM"/>
    </source>
</evidence>
<name>A0ABW8NGA7_9GAMM</name>
<evidence type="ECO:0000313" key="2">
    <source>
        <dbReference type="Proteomes" id="UP001620597"/>
    </source>
</evidence>
<comment type="caution">
    <text evidence="1">The sequence shown here is derived from an EMBL/GenBank/DDBJ whole genome shotgun (WGS) entry which is preliminary data.</text>
</comment>
<dbReference type="Proteomes" id="UP001620597">
    <property type="component" value="Unassembled WGS sequence"/>
</dbReference>
<evidence type="ECO:0000313" key="1">
    <source>
        <dbReference type="EMBL" id="MFK4751992.1"/>
    </source>
</evidence>